<dbReference type="InterPro" id="IPR022500">
    <property type="entry name" value="PRTRC_ThiF"/>
</dbReference>
<name>A0A1H7ID41_OLID1</name>
<dbReference type="NCBIfam" id="TIGR03736">
    <property type="entry name" value="PRTRC_ThiF"/>
    <property type="match status" value="1"/>
</dbReference>
<dbReference type="InterPro" id="IPR000594">
    <property type="entry name" value="ThiF_NAD_FAD-bd"/>
</dbReference>
<dbReference type="SUPFAM" id="SSF69572">
    <property type="entry name" value="Activating enzymes of the ubiquitin-like proteins"/>
    <property type="match status" value="1"/>
</dbReference>
<accession>A0A1H7ID41</accession>
<sequence length="285" mass="31522">MKKKELVHYAAPYLLNPTNAIIVNLIGAGGTGSNMISALARLNYTLVALDHPGLHLRLWDDDVVTPANIGRQLFAPCEVGLQKSVALINRVNRFFGTDWSAIPERYTHGLRGEAKKAATANITISCVDTPQARFEIADILKEQAGHNPYSADKPYYWMDCGNARYTGQVLLSTLDPIPQPSSRKYDPVDTLPRITDEYKAQLLAQKNNHQPSCSMAEALRKQSLYVNSTLTQLAGSLLEQLFTQGYTPYRGFFFNLKTFRVQPIPLCKTFVSQGTKGITATAQAA</sequence>
<dbReference type="EMBL" id="FOAF01000001">
    <property type="protein sequence ID" value="SEK60483.1"/>
    <property type="molecule type" value="Genomic_DNA"/>
</dbReference>
<reference evidence="3" key="1">
    <citation type="submission" date="2016-10" db="EMBL/GenBank/DDBJ databases">
        <authorList>
            <person name="Varghese N."/>
            <person name="Submissions S."/>
        </authorList>
    </citation>
    <scope>NUCLEOTIDE SEQUENCE [LARGE SCALE GENOMIC DNA]</scope>
    <source>
        <strain evidence="3">DSM 18733</strain>
    </source>
</reference>
<organism evidence="2 3">
    <name type="scientific">Olivibacter domesticus</name>
    <name type="common">Pseudosphingobacterium domesticum</name>
    <dbReference type="NCBI Taxonomy" id="407022"/>
    <lineage>
        <taxon>Bacteria</taxon>
        <taxon>Pseudomonadati</taxon>
        <taxon>Bacteroidota</taxon>
        <taxon>Sphingobacteriia</taxon>
        <taxon>Sphingobacteriales</taxon>
        <taxon>Sphingobacteriaceae</taxon>
        <taxon>Olivibacter</taxon>
    </lineage>
</organism>
<dbReference type="Gene3D" id="3.40.50.720">
    <property type="entry name" value="NAD(P)-binding Rossmann-like Domain"/>
    <property type="match status" value="1"/>
</dbReference>
<evidence type="ECO:0000313" key="3">
    <source>
        <dbReference type="Proteomes" id="UP000199421"/>
    </source>
</evidence>
<proteinExistence type="predicted"/>
<protein>
    <submittedName>
        <fullName evidence="2">PRTRC system ThiF family protein</fullName>
    </submittedName>
</protein>
<evidence type="ECO:0000313" key="2">
    <source>
        <dbReference type="EMBL" id="SEK60483.1"/>
    </source>
</evidence>
<dbReference type="RefSeq" id="WP_093318290.1">
    <property type="nucleotide sequence ID" value="NZ_FOAF01000001.1"/>
</dbReference>
<dbReference type="InterPro" id="IPR035985">
    <property type="entry name" value="Ubiquitin-activating_enz"/>
</dbReference>
<dbReference type="AlphaFoldDB" id="A0A1H7ID41"/>
<dbReference type="GO" id="GO:0008641">
    <property type="term" value="F:ubiquitin-like modifier activating enzyme activity"/>
    <property type="evidence" value="ECO:0007669"/>
    <property type="project" value="InterPro"/>
</dbReference>
<feature type="domain" description="THIF-type NAD/FAD binding fold" evidence="1">
    <location>
        <begin position="23"/>
        <end position="256"/>
    </location>
</feature>
<dbReference type="OrthoDB" id="5298642at2"/>
<dbReference type="CDD" id="cd01483">
    <property type="entry name" value="E1_enzyme_family"/>
    <property type="match status" value="1"/>
</dbReference>
<evidence type="ECO:0000259" key="1">
    <source>
        <dbReference type="Pfam" id="PF00899"/>
    </source>
</evidence>
<dbReference type="STRING" id="407022.SAMN05661044_00664"/>
<dbReference type="Proteomes" id="UP000199421">
    <property type="component" value="Unassembled WGS sequence"/>
</dbReference>
<dbReference type="Pfam" id="PF00899">
    <property type="entry name" value="ThiF"/>
    <property type="match status" value="1"/>
</dbReference>
<keyword evidence="3" id="KW-1185">Reference proteome</keyword>
<gene>
    <name evidence="2" type="ORF">SAMN05661044_00664</name>
</gene>